<keyword evidence="3" id="KW-0862">Zinc</keyword>
<dbReference type="GO" id="GO:0008270">
    <property type="term" value="F:zinc ion binding"/>
    <property type="evidence" value="ECO:0007669"/>
    <property type="project" value="UniProtKB-KW"/>
</dbReference>
<dbReference type="EMBL" id="SEKV01000185">
    <property type="protein sequence ID" value="TFY61983.1"/>
    <property type="molecule type" value="Genomic_DNA"/>
</dbReference>
<dbReference type="Proteomes" id="UP000298390">
    <property type="component" value="Unassembled WGS sequence"/>
</dbReference>
<evidence type="ECO:0000256" key="1">
    <source>
        <dbReference type="ARBA" id="ARBA00022723"/>
    </source>
</evidence>
<name>A0A4Y9YJV3_9APHY</name>
<keyword evidence="2 4" id="KW-0863">Zinc-finger</keyword>
<dbReference type="STRING" id="34475.A0A4Y9YJV3"/>
<dbReference type="PROSITE" id="PS01360">
    <property type="entry name" value="ZF_MYND_1"/>
    <property type="match status" value="1"/>
</dbReference>
<dbReference type="AlphaFoldDB" id="A0A4Y9YJV3"/>
<dbReference type="SUPFAM" id="SSF144232">
    <property type="entry name" value="HIT/MYND zinc finger-like"/>
    <property type="match status" value="1"/>
</dbReference>
<evidence type="ECO:0000256" key="4">
    <source>
        <dbReference type="PROSITE-ProRule" id="PRU00134"/>
    </source>
</evidence>
<evidence type="ECO:0000313" key="6">
    <source>
        <dbReference type="EMBL" id="TFY61983.1"/>
    </source>
</evidence>
<evidence type="ECO:0000259" key="5">
    <source>
        <dbReference type="PROSITE" id="PS50865"/>
    </source>
</evidence>
<dbReference type="Pfam" id="PF01753">
    <property type="entry name" value="zf-MYND"/>
    <property type="match status" value="1"/>
</dbReference>
<evidence type="ECO:0000256" key="3">
    <source>
        <dbReference type="ARBA" id="ARBA00022833"/>
    </source>
</evidence>
<dbReference type="InterPro" id="IPR002893">
    <property type="entry name" value="Znf_MYND"/>
</dbReference>
<organism evidence="6 7">
    <name type="scientific">Rhodofomes roseus</name>
    <dbReference type="NCBI Taxonomy" id="34475"/>
    <lineage>
        <taxon>Eukaryota</taxon>
        <taxon>Fungi</taxon>
        <taxon>Dikarya</taxon>
        <taxon>Basidiomycota</taxon>
        <taxon>Agaricomycotina</taxon>
        <taxon>Agaricomycetes</taxon>
        <taxon>Polyporales</taxon>
        <taxon>Rhodofomes</taxon>
    </lineage>
</organism>
<dbReference type="PROSITE" id="PS50865">
    <property type="entry name" value="ZF_MYND_2"/>
    <property type="match status" value="1"/>
</dbReference>
<comment type="caution">
    <text evidence="6">The sequence shown here is derived from an EMBL/GenBank/DDBJ whole genome shotgun (WGS) entry which is preliminary data.</text>
</comment>
<gene>
    <name evidence="6" type="ORF">EVJ58_g4163</name>
</gene>
<protein>
    <recommendedName>
        <fullName evidence="5">MYND-type domain-containing protein</fullName>
    </recommendedName>
</protein>
<proteinExistence type="predicted"/>
<feature type="domain" description="MYND-type" evidence="5">
    <location>
        <begin position="335"/>
        <end position="375"/>
    </location>
</feature>
<evidence type="ECO:0000256" key="2">
    <source>
        <dbReference type="ARBA" id="ARBA00022771"/>
    </source>
</evidence>
<evidence type="ECO:0000313" key="7">
    <source>
        <dbReference type="Proteomes" id="UP000298390"/>
    </source>
</evidence>
<sequence>MSSSSTPRQQRIQFILGLTDNQESRVTRGQLPDLALVREDIARVPGLEESVSMTPADDVIFLQNSRTGEIVRDPIPRSLVFNAELHKLFKYSFLIHLDDVPNDILESVVWALEQFVDVLTECTDAQLVAFGHIVRAEDSSSNSNGGRAVTQSRLTNNGRLFMRLQAKAKLTMLLLKPELNRPGDAAKFIQEIIEYVCSNNSGGQILRTQRDLLLVFAEALARGGEDDVTAETLLERLADSPASNADGLLGLVKAKIFLSRVQRRRGTPGAAKKQEKWLVKWFKKNPHLLPETILRELLMPVDEPVSPILEALGGPSWLEGREHTDKTDHRLVMQCRQCFSREPMVKLFVCSKCKKIYYCSRECQKKDWPLHKDACKDIADLNKKIELLSLTNSSAAQREKDWNAWRDAVDQWPYVNALRLHENPDRARTHLIVEQSVYAPNAGPLAKDKFKIVKCAVVRMADAYSEIERTLQLNRGEGREYCEGLLRDQPQVGIPLVSFVILRFGEGVTAWLDRDTIMALRFEQTPYNRNWREEINKESPPTTLVLGKDIKDAEFD</sequence>
<accession>A0A4Y9YJV3</accession>
<dbReference type="Gene3D" id="6.10.140.2220">
    <property type="match status" value="1"/>
</dbReference>
<reference evidence="6 7" key="1">
    <citation type="submission" date="2019-01" db="EMBL/GenBank/DDBJ databases">
        <title>Genome sequencing of the rare red list fungi Fomitopsis rosea.</title>
        <authorList>
            <person name="Buettner E."/>
            <person name="Kellner H."/>
        </authorList>
    </citation>
    <scope>NUCLEOTIDE SEQUENCE [LARGE SCALE GENOMIC DNA]</scope>
    <source>
        <strain evidence="6 7">DSM 105464</strain>
    </source>
</reference>
<keyword evidence="1" id="KW-0479">Metal-binding</keyword>